<dbReference type="RefSeq" id="WP_204046508.1">
    <property type="nucleotide sequence ID" value="NZ_BOOF01000001.1"/>
</dbReference>
<dbReference type="Proteomes" id="UP000660454">
    <property type="component" value="Unassembled WGS sequence"/>
</dbReference>
<dbReference type="Gene3D" id="3.40.50.1820">
    <property type="entry name" value="alpha/beta hydrolase"/>
    <property type="match status" value="1"/>
</dbReference>
<evidence type="ECO:0008006" key="3">
    <source>
        <dbReference type="Google" id="ProtNLM"/>
    </source>
</evidence>
<proteinExistence type="predicted"/>
<name>A0ABQ4GCP6_9ACTN</name>
<comment type="caution">
    <text evidence="1">The sequence shown here is derived from an EMBL/GenBank/DDBJ whole genome shotgun (WGS) entry which is preliminary data.</text>
</comment>
<accession>A0ABQ4GCP6</accession>
<evidence type="ECO:0000313" key="1">
    <source>
        <dbReference type="EMBL" id="GIH59204.1"/>
    </source>
</evidence>
<dbReference type="InterPro" id="IPR029058">
    <property type="entry name" value="AB_hydrolase_fold"/>
</dbReference>
<organism evidence="1 2">
    <name type="scientific">Microbispora siamensis</name>
    <dbReference type="NCBI Taxonomy" id="564413"/>
    <lineage>
        <taxon>Bacteria</taxon>
        <taxon>Bacillati</taxon>
        <taxon>Actinomycetota</taxon>
        <taxon>Actinomycetes</taxon>
        <taxon>Streptosporangiales</taxon>
        <taxon>Streptosporangiaceae</taxon>
        <taxon>Microbispora</taxon>
    </lineage>
</organism>
<reference evidence="1 2" key="1">
    <citation type="submission" date="2021-01" db="EMBL/GenBank/DDBJ databases">
        <title>Whole genome shotgun sequence of Microbispora siamensis NBRC 104113.</title>
        <authorList>
            <person name="Komaki H."/>
            <person name="Tamura T."/>
        </authorList>
    </citation>
    <scope>NUCLEOTIDE SEQUENCE [LARGE SCALE GENOMIC DNA]</scope>
    <source>
        <strain evidence="1 2">NBRC 104113</strain>
    </source>
</reference>
<dbReference type="SUPFAM" id="SSF53474">
    <property type="entry name" value="alpha/beta-Hydrolases"/>
    <property type="match status" value="1"/>
</dbReference>
<protein>
    <recommendedName>
        <fullName evidence="3">Alpha/beta hydrolase</fullName>
    </recommendedName>
</protein>
<dbReference type="EMBL" id="BOOF01000001">
    <property type="protein sequence ID" value="GIH59204.1"/>
    <property type="molecule type" value="Genomic_DNA"/>
</dbReference>
<sequence length="52" mass="4981">MTALRTVTVDGSPVHVMESGTGPAVLMLHGSGPGTTGSGAWATTAQALATGA</sequence>
<evidence type="ECO:0000313" key="2">
    <source>
        <dbReference type="Proteomes" id="UP000660454"/>
    </source>
</evidence>
<gene>
    <name evidence="1" type="ORF">Msi02_00210</name>
</gene>
<keyword evidence="2" id="KW-1185">Reference proteome</keyword>